<name>A0A291GJN6_9MICO</name>
<dbReference type="AlphaFoldDB" id="A0A291GJN6"/>
<keyword evidence="3" id="KW-1185">Reference proteome</keyword>
<feature type="region of interest" description="Disordered" evidence="1">
    <location>
        <begin position="1"/>
        <end position="27"/>
    </location>
</feature>
<proteinExistence type="predicted"/>
<evidence type="ECO:0000256" key="1">
    <source>
        <dbReference type="SAM" id="MobiDB-lite"/>
    </source>
</evidence>
<dbReference type="KEGG" id="brz:CFK38_03705"/>
<reference evidence="3" key="1">
    <citation type="submission" date="2017-09" db="EMBL/GenBank/DDBJ databases">
        <title>Brachybacterium sp. VM2412.</title>
        <authorList>
            <person name="Tak E.J."/>
            <person name="Bae J.-W."/>
        </authorList>
    </citation>
    <scope>NUCLEOTIDE SEQUENCE [LARGE SCALE GENOMIC DNA]</scope>
    <source>
        <strain evidence="3">VM2412</strain>
    </source>
</reference>
<dbReference type="Proteomes" id="UP000218165">
    <property type="component" value="Chromosome"/>
</dbReference>
<accession>A0A291GJN6</accession>
<sequence>MGRTPHGRPPRGDHDPAVPDDPAHRPELVTELELGVTDQEPLVALLVVRRVDGQEHRRHRDAAGRARGR</sequence>
<evidence type="ECO:0000313" key="2">
    <source>
        <dbReference type="EMBL" id="ATG50723.1"/>
    </source>
</evidence>
<evidence type="ECO:0000313" key="3">
    <source>
        <dbReference type="Proteomes" id="UP000218165"/>
    </source>
</evidence>
<organism evidence="2 3">
    <name type="scientific">Brachybacterium vulturis</name>
    <dbReference type="NCBI Taxonomy" id="2017484"/>
    <lineage>
        <taxon>Bacteria</taxon>
        <taxon>Bacillati</taxon>
        <taxon>Actinomycetota</taxon>
        <taxon>Actinomycetes</taxon>
        <taxon>Micrococcales</taxon>
        <taxon>Dermabacteraceae</taxon>
        <taxon>Brachybacterium</taxon>
    </lineage>
</organism>
<feature type="compositionally biased region" description="Basic and acidic residues" evidence="1">
    <location>
        <begin position="10"/>
        <end position="27"/>
    </location>
</feature>
<protein>
    <submittedName>
        <fullName evidence="2">Uncharacterized protein</fullName>
    </submittedName>
</protein>
<dbReference type="EMBL" id="CP023563">
    <property type="protein sequence ID" value="ATG50723.1"/>
    <property type="molecule type" value="Genomic_DNA"/>
</dbReference>
<gene>
    <name evidence="2" type="ORF">CFK38_03705</name>
</gene>